<keyword evidence="1 3" id="KW-0238">DNA-binding</keyword>
<feature type="domain" description="HMG box" evidence="5">
    <location>
        <begin position="151"/>
        <end position="220"/>
    </location>
</feature>
<comment type="caution">
    <text evidence="6">The sequence shown here is derived from an EMBL/GenBank/DDBJ whole genome shotgun (WGS) entry which is preliminary data.</text>
</comment>
<proteinExistence type="predicted"/>
<dbReference type="GO" id="GO:0000978">
    <property type="term" value="F:RNA polymerase II cis-regulatory region sequence-specific DNA binding"/>
    <property type="evidence" value="ECO:0007669"/>
    <property type="project" value="TreeGrafter"/>
</dbReference>
<dbReference type="AlphaFoldDB" id="A0AAJ0CY98"/>
<accession>A0AAJ0CY98</accession>
<dbReference type="InterPro" id="IPR009071">
    <property type="entry name" value="HMG_box_dom"/>
</dbReference>
<dbReference type="Proteomes" id="UP001251528">
    <property type="component" value="Unassembled WGS sequence"/>
</dbReference>
<feature type="region of interest" description="Disordered" evidence="4">
    <location>
        <begin position="1"/>
        <end position="28"/>
    </location>
</feature>
<sequence>MQNNSRNIIVGSGSPQSRIRTQTPNSSASLTTVEASGAHLRHPANLHCRLNESLENCYKSNPTPVSEAESTDSNMILSDIHGQRESPGLNVLSPSRSETPLQMSDIESQPTIDKALSEFSKQYPGYVVDPEAYAHRTVQERQQKYNKEQRISRPLNSYMLYRKAYQQVARKVIRRDQQQFASQIVGTSWTKLEGNEVKSWFKNLAKVDHRMHHEAFPAYKYTPTPGKNSKNSPEARKTTPIERKRSRRPIRSIGEDTEPQATIRQISAPISAELLGQHQYSGVSVNWWLQEHSHLALPIPQHGITYDEVEFYSMPGSMYPVAQFQDELDHPASSHTSRQLLSLAPSPMETLEVENCIDPSLFSRQGATNPQTASRCLQWQSHNSTLDQEFPPFLADIITNQPLDVTYPEQDVWTVEQFDGRRSHFGWQAIGEDHNA</sequence>
<feature type="compositionally biased region" description="Polar residues" evidence="4">
    <location>
        <begin position="92"/>
        <end position="102"/>
    </location>
</feature>
<dbReference type="InterPro" id="IPR051356">
    <property type="entry name" value="SOX/SOX-like_TF"/>
</dbReference>
<protein>
    <recommendedName>
        <fullName evidence="5">HMG box domain-containing protein</fullName>
    </recommendedName>
</protein>
<gene>
    <name evidence="6" type="ORF">QQS21_002413</name>
</gene>
<dbReference type="InterPro" id="IPR036910">
    <property type="entry name" value="HMG_box_dom_sf"/>
</dbReference>
<evidence type="ECO:0000259" key="5">
    <source>
        <dbReference type="PROSITE" id="PS50118"/>
    </source>
</evidence>
<evidence type="ECO:0000313" key="6">
    <source>
        <dbReference type="EMBL" id="KAK2609043.1"/>
    </source>
</evidence>
<dbReference type="Gene3D" id="1.10.30.10">
    <property type="entry name" value="High mobility group box domain"/>
    <property type="match status" value="1"/>
</dbReference>
<dbReference type="PANTHER" id="PTHR45789:SF2">
    <property type="entry name" value="FI18025P1"/>
    <property type="match status" value="1"/>
</dbReference>
<evidence type="ECO:0000313" key="7">
    <source>
        <dbReference type="Proteomes" id="UP001251528"/>
    </source>
</evidence>
<feature type="DNA-binding region" description="HMG box" evidence="3">
    <location>
        <begin position="151"/>
        <end position="220"/>
    </location>
</feature>
<dbReference type="PROSITE" id="PS50118">
    <property type="entry name" value="HMG_BOX_2"/>
    <property type="match status" value="1"/>
</dbReference>
<dbReference type="SMART" id="SM00398">
    <property type="entry name" value="HMG"/>
    <property type="match status" value="1"/>
</dbReference>
<dbReference type="EMBL" id="JASWJB010000028">
    <property type="protein sequence ID" value="KAK2609043.1"/>
    <property type="molecule type" value="Genomic_DNA"/>
</dbReference>
<evidence type="ECO:0000256" key="1">
    <source>
        <dbReference type="ARBA" id="ARBA00023125"/>
    </source>
</evidence>
<dbReference type="GO" id="GO:0000981">
    <property type="term" value="F:DNA-binding transcription factor activity, RNA polymerase II-specific"/>
    <property type="evidence" value="ECO:0007669"/>
    <property type="project" value="TreeGrafter"/>
</dbReference>
<feature type="region of interest" description="Disordered" evidence="4">
    <location>
        <begin position="81"/>
        <end position="102"/>
    </location>
</feature>
<feature type="region of interest" description="Disordered" evidence="4">
    <location>
        <begin position="218"/>
        <end position="259"/>
    </location>
</feature>
<dbReference type="GO" id="GO:0005634">
    <property type="term" value="C:nucleus"/>
    <property type="evidence" value="ECO:0007669"/>
    <property type="project" value="UniProtKB-UniRule"/>
</dbReference>
<keyword evidence="2 3" id="KW-0539">Nucleus</keyword>
<evidence type="ECO:0000256" key="3">
    <source>
        <dbReference type="PROSITE-ProRule" id="PRU00267"/>
    </source>
</evidence>
<evidence type="ECO:0000256" key="2">
    <source>
        <dbReference type="ARBA" id="ARBA00023242"/>
    </source>
</evidence>
<organism evidence="6 7">
    <name type="scientific">Conoideocrella luteorostrata</name>
    <dbReference type="NCBI Taxonomy" id="1105319"/>
    <lineage>
        <taxon>Eukaryota</taxon>
        <taxon>Fungi</taxon>
        <taxon>Dikarya</taxon>
        <taxon>Ascomycota</taxon>
        <taxon>Pezizomycotina</taxon>
        <taxon>Sordariomycetes</taxon>
        <taxon>Hypocreomycetidae</taxon>
        <taxon>Hypocreales</taxon>
        <taxon>Clavicipitaceae</taxon>
        <taxon>Conoideocrella</taxon>
    </lineage>
</organism>
<dbReference type="PANTHER" id="PTHR45789">
    <property type="entry name" value="FI18025P1"/>
    <property type="match status" value="1"/>
</dbReference>
<keyword evidence="7" id="KW-1185">Reference proteome</keyword>
<evidence type="ECO:0000256" key="4">
    <source>
        <dbReference type="SAM" id="MobiDB-lite"/>
    </source>
</evidence>
<dbReference type="SUPFAM" id="SSF47095">
    <property type="entry name" value="HMG-box"/>
    <property type="match status" value="1"/>
</dbReference>
<feature type="compositionally biased region" description="Basic and acidic residues" evidence="4">
    <location>
        <begin position="233"/>
        <end position="243"/>
    </location>
</feature>
<name>A0AAJ0CY98_9HYPO</name>
<reference evidence="6" key="1">
    <citation type="submission" date="2023-06" db="EMBL/GenBank/DDBJ databases">
        <title>Conoideocrella luteorostrata (Hypocreales: Clavicipitaceae), a potential biocontrol fungus for elongate hemlock scale in United States Christmas tree production areas.</title>
        <authorList>
            <person name="Barrett H."/>
            <person name="Lovett B."/>
            <person name="Macias A.M."/>
            <person name="Stajich J.E."/>
            <person name="Kasson M.T."/>
        </authorList>
    </citation>
    <scope>NUCLEOTIDE SEQUENCE</scope>
    <source>
        <strain evidence="6">ARSEF 14590</strain>
    </source>
</reference>